<organism evidence="1 2">
    <name type="scientific">Candidatus Erysipelatoclostridium merdavium</name>
    <dbReference type="NCBI Taxonomy" id="2838566"/>
    <lineage>
        <taxon>Bacteria</taxon>
        <taxon>Bacillati</taxon>
        <taxon>Bacillota</taxon>
        <taxon>Erysipelotrichia</taxon>
        <taxon>Erysipelotrichales</taxon>
        <taxon>Erysipelotrichales incertae sedis</taxon>
    </lineage>
</organism>
<dbReference type="GO" id="GO:0016791">
    <property type="term" value="F:phosphatase activity"/>
    <property type="evidence" value="ECO:0007669"/>
    <property type="project" value="TreeGrafter"/>
</dbReference>
<dbReference type="SFLD" id="SFLDS00003">
    <property type="entry name" value="Haloacid_Dehalogenase"/>
    <property type="match status" value="1"/>
</dbReference>
<evidence type="ECO:0000313" key="1">
    <source>
        <dbReference type="EMBL" id="HIX81662.1"/>
    </source>
</evidence>
<reference evidence="1" key="1">
    <citation type="journal article" date="2021" name="PeerJ">
        <title>Extensive microbial diversity within the chicken gut microbiome revealed by metagenomics and culture.</title>
        <authorList>
            <person name="Gilroy R."/>
            <person name="Ravi A."/>
            <person name="Getino M."/>
            <person name="Pursley I."/>
            <person name="Horton D.L."/>
            <person name="Alikhan N.F."/>
            <person name="Baker D."/>
            <person name="Gharbi K."/>
            <person name="Hall N."/>
            <person name="Watson M."/>
            <person name="Adriaenssens E.M."/>
            <person name="Foster-Nyarko E."/>
            <person name="Jarju S."/>
            <person name="Secka A."/>
            <person name="Antonio M."/>
            <person name="Oren A."/>
            <person name="Chaudhuri R.R."/>
            <person name="La Ragione R."/>
            <person name="Hildebrand F."/>
            <person name="Pallen M.J."/>
        </authorList>
    </citation>
    <scope>NUCLEOTIDE SEQUENCE</scope>
    <source>
        <strain evidence="1">ChiGjej1B1-14440</strain>
    </source>
</reference>
<dbReference type="GO" id="GO:0005829">
    <property type="term" value="C:cytosol"/>
    <property type="evidence" value="ECO:0007669"/>
    <property type="project" value="TreeGrafter"/>
</dbReference>
<dbReference type="InterPro" id="IPR036412">
    <property type="entry name" value="HAD-like_sf"/>
</dbReference>
<evidence type="ECO:0000313" key="2">
    <source>
        <dbReference type="Proteomes" id="UP000886724"/>
    </source>
</evidence>
<dbReference type="GO" id="GO:0000287">
    <property type="term" value="F:magnesium ion binding"/>
    <property type="evidence" value="ECO:0007669"/>
    <property type="project" value="TreeGrafter"/>
</dbReference>
<name>A0A9D1XLI5_9FIRM</name>
<dbReference type="PANTHER" id="PTHR10000">
    <property type="entry name" value="PHOSPHOSERINE PHOSPHATASE"/>
    <property type="match status" value="1"/>
</dbReference>
<accession>A0A9D1XLI5</accession>
<reference evidence="1" key="2">
    <citation type="submission" date="2021-04" db="EMBL/GenBank/DDBJ databases">
        <authorList>
            <person name="Gilroy R."/>
        </authorList>
    </citation>
    <scope>NUCLEOTIDE SEQUENCE</scope>
    <source>
        <strain evidence="1">ChiGjej1B1-14440</strain>
    </source>
</reference>
<dbReference type="Gene3D" id="3.40.50.1000">
    <property type="entry name" value="HAD superfamily/HAD-like"/>
    <property type="match status" value="1"/>
</dbReference>
<dbReference type="SFLD" id="SFLDG01140">
    <property type="entry name" value="C2.B:_Phosphomannomutase_and_P"/>
    <property type="match status" value="1"/>
</dbReference>
<dbReference type="InterPro" id="IPR023214">
    <property type="entry name" value="HAD_sf"/>
</dbReference>
<sequence>MKTNKILFFDIDGTLLSETTHTIPQSTIDGLKQAKENNHLIFINTGRPYTTIDDCIKDLNPDGYICGCGTYIRYHDQVLFSKTLSLQKCKEIRDLLRKTNVEGVLEGKDGVYFDTSIRHPFLQNIKENYQAVPTFKVSTFDDENLSFDKFAIWFDQNSDIETFKKEISEEFQYITRDHDFGEIVPKGCSKATGIEFLLDYFNLELEDAYVFGDSFNDLAMLEYVKYAIVMGNGNPELFDLAYLVTKNIDDDGIYYTLKKLELI</sequence>
<dbReference type="InterPro" id="IPR006379">
    <property type="entry name" value="HAD-SF_hydro_IIB"/>
</dbReference>
<dbReference type="SUPFAM" id="SSF56784">
    <property type="entry name" value="HAD-like"/>
    <property type="match status" value="1"/>
</dbReference>
<dbReference type="Pfam" id="PF08282">
    <property type="entry name" value="Hydrolase_3"/>
    <property type="match status" value="1"/>
</dbReference>
<dbReference type="NCBIfam" id="TIGR00099">
    <property type="entry name" value="Cof-subfamily"/>
    <property type="match status" value="1"/>
</dbReference>
<protein>
    <submittedName>
        <fullName evidence="1">HAD family hydrolase</fullName>
    </submittedName>
</protein>
<dbReference type="PANTHER" id="PTHR10000:SF25">
    <property type="entry name" value="PHOSPHATASE YKRA-RELATED"/>
    <property type="match status" value="1"/>
</dbReference>
<dbReference type="AlphaFoldDB" id="A0A9D1XLI5"/>
<dbReference type="Proteomes" id="UP000886724">
    <property type="component" value="Unassembled WGS sequence"/>
</dbReference>
<keyword evidence="1" id="KW-0378">Hydrolase</keyword>
<dbReference type="EMBL" id="DXET01000146">
    <property type="protein sequence ID" value="HIX81662.1"/>
    <property type="molecule type" value="Genomic_DNA"/>
</dbReference>
<comment type="caution">
    <text evidence="1">The sequence shown here is derived from an EMBL/GenBank/DDBJ whole genome shotgun (WGS) entry which is preliminary data.</text>
</comment>
<dbReference type="NCBIfam" id="TIGR01484">
    <property type="entry name" value="HAD-SF-IIB"/>
    <property type="match status" value="1"/>
</dbReference>
<dbReference type="InterPro" id="IPR000150">
    <property type="entry name" value="Cof"/>
</dbReference>
<gene>
    <name evidence="1" type="ORF">H9980_06790</name>
</gene>
<dbReference type="PROSITE" id="PS01228">
    <property type="entry name" value="COF_1"/>
    <property type="match status" value="1"/>
</dbReference>
<proteinExistence type="predicted"/>
<dbReference type="Gene3D" id="3.30.1240.10">
    <property type="match status" value="1"/>
</dbReference>